<keyword evidence="1" id="KW-0812">Transmembrane</keyword>
<proteinExistence type="predicted"/>
<reference evidence="2 3" key="1">
    <citation type="journal article" date="2022" name="Syst. Appl. Microbiol.">
        <title>Rhodopirellula aestuarii sp. nov., a novel member of the genus Rhodopirellula isolated from brackish sediments collected in the Tagus River estuary, Portugal.</title>
        <authorList>
            <person name="Vitorino I.R."/>
            <person name="Klimek D."/>
            <person name="Calusinska M."/>
            <person name="Lobo-da-Cunha A."/>
            <person name="Vasconcelos V."/>
            <person name="Lage O.M."/>
        </authorList>
    </citation>
    <scope>NUCLEOTIDE SEQUENCE [LARGE SCALE GENOMIC DNA]</scope>
    <source>
        <strain evidence="2 3">ICT_H3.1</strain>
    </source>
</reference>
<dbReference type="EMBL" id="JAMQBK010000017">
    <property type="protein sequence ID" value="MCM2370181.1"/>
    <property type="molecule type" value="Genomic_DNA"/>
</dbReference>
<keyword evidence="3" id="KW-1185">Reference proteome</keyword>
<name>A0ABT0U0B2_9BACT</name>
<organism evidence="2 3">
    <name type="scientific">Aporhodopirellula aestuarii</name>
    <dbReference type="NCBI Taxonomy" id="2950107"/>
    <lineage>
        <taxon>Bacteria</taxon>
        <taxon>Pseudomonadati</taxon>
        <taxon>Planctomycetota</taxon>
        <taxon>Planctomycetia</taxon>
        <taxon>Pirellulales</taxon>
        <taxon>Pirellulaceae</taxon>
        <taxon>Aporhodopirellula</taxon>
    </lineage>
</organism>
<comment type="caution">
    <text evidence="2">The sequence shown here is derived from an EMBL/GenBank/DDBJ whole genome shotgun (WGS) entry which is preliminary data.</text>
</comment>
<feature type="transmembrane region" description="Helical" evidence="1">
    <location>
        <begin position="14"/>
        <end position="39"/>
    </location>
</feature>
<evidence type="ECO:0000256" key="1">
    <source>
        <dbReference type="SAM" id="Phobius"/>
    </source>
</evidence>
<gene>
    <name evidence="2" type="ORF">NB063_06030</name>
</gene>
<evidence type="ECO:0000313" key="3">
    <source>
        <dbReference type="Proteomes" id="UP001202961"/>
    </source>
</evidence>
<keyword evidence="1" id="KW-0472">Membrane</keyword>
<accession>A0ABT0U0B2</accession>
<protein>
    <recommendedName>
        <fullName evidence="4">Heme exporter protein D</fullName>
    </recommendedName>
</protein>
<evidence type="ECO:0000313" key="2">
    <source>
        <dbReference type="EMBL" id="MCM2370181.1"/>
    </source>
</evidence>
<dbReference type="Proteomes" id="UP001202961">
    <property type="component" value="Unassembled WGS sequence"/>
</dbReference>
<dbReference type="RefSeq" id="WP_250927851.1">
    <property type="nucleotide sequence ID" value="NZ_JAMQBK010000017.1"/>
</dbReference>
<evidence type="ECO:0008006" key="4">
    <source>
        <dbReference type="Google" id="ProtNLM"/>
    </source>
</evidence>
<sequence>MNGFPKPSLFAHNLFAQGIFSSINWLWVAGAIVAAYFILAAMGRRQNRLTELLRSHVKKTTDANLPPEPAQDIEDSPK</sequence>
<keyword evidence="1" id="KW-1133">Transmembrane helix</keyword>